<dbReference type="Gene3D" id="1.10.1740.10">
    <property type="match status" value="1"/>
</dbReference>
<proteinExistence type="predicted"/>
<evidence type="ECO:0000259" key="1">
    <source>
        <dbReference type="Pfam" id="PF04542"/>
    </source>
</evidence>
<evidence type="ECO:0000313" key="3">
    <source>
        <dbReference type="EMBL" id="SMH51296.1"/>
    </source>
</evidence>
<sequence length="427" mass="45640">MASHGPGQLNADGPASAARAAAERAARDSYGRLVAYLAAHTRDIAGAEDALADAFASALAQWPTSGVPQKPEAWLLAVARRRQVDASRKRRTADAAREHVAMIEDERRGIAADEGFPDERLKLMFACAAPEIEPAMRAPLILQTLLGFDAATIGAAFLVSPATMGQRLVRAKSRIRQKAVPLRIPDRSEMPARLDAVLAAIYAAFAEGWSDAAGADARRTNLAGEAIWLGRVLSALLPSEPEVLGLLALMLFAEGRSAARCTAAGAYVPLAEQDVAAWNDELIDEAEALLLRASRFGAFGRYQIEAAVQSAHCARRRTRLVDWPAIRLLYEALAGICPSPVVAVNLAVAIAETDGPGAGLRHLDAVSDDARLTDYQPYWAARADLLARCGDVPEARLAYERATGLQSDPAARAFLIARRERLGASLN</sequence>
<dbReference type="InterPro" id="IPR013325">
    <property type="entry name" value="RNA_pol_sigma_r2"/>
</dbReference>
<gene>
    <name evidence="3" type="ORF">SAMN02982922_4385</name>
</gene>
<dbReference type="GO" id="GO:0003700">
    <property type="term" value="F:DNA-binding transcription factor activity"/>
    <property type="evidence" value="ECO:0007669"/>
    <property type="project" value="InterPro"/>
</dbReference>
<dbReference type="Pfam" id="PF20239">
    <property type="entry name" value="DUF6596"/>
    <property type="match status" value="1"/>
</dbReference>
<evidence type="ECO:0000259" key="2">
    <source>
        <dbReference type="Pfam" id="PF20239"/>
    </source>
</evidence>
<protein>
    <submittedName>
        <fullName evidence="3">RNA polymerase sigma-70 factor, ECF subfamily</fullName>
    </submittedName>
</protein>
<dbReference type="RefSeq" id="WP_244561807.1">
    <property type="nucleotide sequence ID" value="NZ_FXBL01000004.1"/>
</dbReference>
<dbReference type="Proteomes" id="UP000193083">
    <property type="component" value="Unassembled WGS sequence"/>
</dbReference>
<reference evidence="3 4" key="1">
    <citation type="submission" date="2017-04" db="EMBL/GenBank/DDBJ databases">
        <authorList>
            <person name="Afonso C.L."/>
            <person name="Miller P.J."/>
            <person name="Scott M.A."/>
            <person name="Spackman E."/>
            <person name="Goraichik I."/>
            <person name="Dimitrov K.M."/>
            <person name="Suarez D.L."/>
            <person name="Swayne D.E."/>
        </authorList>
    </citation>
    <scope>NUCLEOTIDE SEQUENCE [LARGE SCALE GENOMIC DNA]</scope>
    <source>
        <strain evidence="3 4">B5P</strain>
    </source>
</reference>
<dbReference type="Pfam" id="PF04542">
    <property type="entry name" value="Sigma70_r2"/>
    <property type="match status" value="1"/>
</dbReference>
<dbReference type="InterPro" id="IPR007627">
    <property type="entry name" value="RNA_pol_sigma70_r2"/>
</dbReference>
<organism evidence="3 4">
    <name type="scientific">Mesorhizobium australicum</name>
    <dbReference type="NCBI Taxonomy" id="536018"/>
    <lineage>
        <taxon>Bacteria</taxon>
        <taxon>Pseudomonadati</taxon>
        <taxon>Pseudomonadota</taxon>
        <taxon>Alphaproteobacteria</taxon>
        <taxon>Hyphomicrobiales</taxon>
        <taxon>Phyllobacteriaceae</taxon>
        <taxon>Mesorhizobium</taxon>
    </lineage>
</organism>
<dbReference type="PANTHER" id="PTHR47756:SF2">
    <property type="entry name" value="BLL6612 PROTEIN"/>
    <property type="match status" value="1"/>
</dbReference>
<accession>A0A1X7PKP5</accession>
<feature type="domain" description="RNA polymerase sigma-70 region 2" evidence="1">
    <location>
        <begin position="30"/>
        <end position="91"/>
    </location>
</feature>
<dbReference type="InterPro" id="IPR046531">
    <property type="entry name" value="DUF6596"/>
</dbReference>
<dbReference type="SUPFAM" id="SSF88946">
    <property type="entry name" value="Sigma2 domain of RNA polymerase sigma factors"/>
    <property type="match status" value="1"/>
</dbReference>
<feature type="domain" description="DUF6596" evidence="2">
    <location>
        <begin position="193"/>
        <end position="293"/>
    </location>
</feature>
<dbReference type="EMBL" id="FXBL01000004">
    <property type="protein sequence ID" value="SMH51296.1"/>
    <property type="molecule type" value="Genomic_DNA"/>
</dbReference>
<dbReference type="AlphaFoldDB" id="A0A1X7PKP5"/>
<evidence type="ECO:0000313" key="4">
    <source>
        <dbReference type="Proteomes" id="UP000193083"/>
    </source>
</evidence>
<name>A0A1X7PKP5_9HYPH</name>
<dbReference type="GO" id="GO:0006352">
    <property type="term" value="P:DNA-templated transcription initiation"/>
    <property type="evidence" value="ECO:0007669"/>
    <property type="project" value="InterPro"/>
</dbReference>
<keyword evidence="4" id="KW-1185">Reference proteome</keyword>
<dbReference type="PANTHER" id="PTHR47756">
    <property type="entry name" value="BLL6612 PROTEIN-RELATED"/>
    <property type="match status" value="1"/>
</dbReference>